<organism evidence="2">
    <name type="scientific">Culex pipiens</name>
    <name type="common">House mosquito</name>
    <dbReference type="NCBI Taxonomy" id="7175"/>
    <lineage>
        <taxon>Eukaryota</taxon>
        <taxon>Metazoa</taxon>
        <taxon>Ecdysozoa</taxon>
        <taxon>Arthropoda</taxon>
        <taxon>Hexapoda</taxon>
        <taxon>Insecta</taxon>
        <taxon>Pterygota</taxon>
        <taxon>Neoptera</taxon>
        <taxon>Endopterygota</taxon>
        <taxon>Diptera</taxon>
        <taxon>Nematocera</taxon>
        <taxon>Culicoidea</taxon>
        <taxon>Culicidae</taxon>
        <taxon>Culicinae</taxon>
        <taxon>Culicini</taxon>
        <taxon>Culex</taxon>
        <taxon>Culex</taxon>
    </lineage>
</organism>
<protein>
    <submittedName>
        <fullName evidence="2">(northern house mosquito) hypothetical protein</fullName>
    </submittedName>
</protein>
<feature type="domain" description="F-box" evidence="1">
    <location>
        <begin position="2"/>
        <end position="47"/>
    </location>
</feature>
<dbReference type="SUPFAM" id="SSF52047">
    <property type="entry name" value="RNI-like"/>
    <property type="match status" value="1"/>
</dbReference>
<reference evidence="2" key="1">
    <citation type="submission" date="2021-05" db="EMBL/GenBank/DDBJ databases">
        <authorList>
            <person name="Alioto T."/>
            <person name="Alioto T."/>
            <person name="Gomez Garrido J."/>
        </authorList>
    </citation>
    <scope>NUCLEOTIDE SEQUENCE</scope>
</reference>
<proteinExistence type="predicted"/>
<dbReference type="EMBL" id="HBUE01215274">
    <property type="protein sequence ID" value="CAG6536642.1"/>
    <property type="molecule type" value="Transcribed_RNA"/>
</dbReference>
<dbReference type="InterPro" id="IPR032675">
    <property type="entry name" value="LRR_dom_sf"/>
</dbReference>
<dbReference type="PANTHER" id="PTHR38926">
    <property type="entry name" value="F-BOX DOMAIN CONTAINING PROTEIN, EXPRESSED"/>
    <property type="match status" value="1"/>
</dbReference>
<evidence type="ECO:0000259" key="1">
    <source>
        <dbReference type="PROSITE" id="PS50181"/>
    </source>
</evidence>
<dbReference type="InterPro" id="IPR036047">
    <property type="entry name" value="F-box-like_dom_sf"/>
</dbReference>
<evidence type="ECO:0000313" key="2">
    <source>
        <dbReference type="EMBL" id="CAG6588634.1"/>
    </source>
</evidence>
<name>A0A8D8KCU6_CULPI</name>
<dbReference type="Pfam" id="PF12937">
    <property type="entry name" value="F-box-like"/>
    <property type="match status" value="1"/>
</dbReference>
<dbReference type="SUPFAM" id="SSF81383">
    <property type="entry name" value="F-box domain"/>
    <property type="match status" value="1"/>
</dbReference>
<dbReference type="SMART" id="SM00256">
    <property type="entry name" value="FBOX"/>
    <property type="match status" value="1"/>
</dbReference>
<dbReference type="EMBL" id="HBUE01321801">
    <property type="protein sequence ID" value="CAG6588634.1"/>
    <property type="molecule type" value="Transcribed_RNA"/>
</dbReference>
<dbReference type="Gene3D" id="1.20.1280.50">
    <property type="match status" value="1"/>
</dbReference>
<dbReference type="InterPro" id="IPR001810">
    <property type="entry name" value="F-box_dom"/>
</dbReference>
<dbReference type="PROSITE" id="PS50181">
    <property type="entry name" value="FBOX"/>
    <property type="match status" value="1"/>
</dbReference>
<dbReference type="PANTHER" id="PTHR38926:SF5">
    <property type="entry name" value="F-BOX AND LEUCINE-RICH REPEAT PROTEIN 6"/>
    <property type="match status" value="1"/>
</dbReference>
<sequence>MSSIVLSFPAEILEAIFAYLPLKDLLNASQVCHRWNKVLQSPLFQRQLQVKLHSEFRDLPSKADEAFLSRAKNLSIVQKFNEDEPEGENGQAGPAEAKENISGILFGACNELECLQLISRFQCVKSVIGDRLDELSNLRELSLSFAYQGEEKCDELQGELWLMRSNSLQSFKIGLTNSLGPFGLEAPNLKEMHLTVNCKTLLDLVDKFSGQLRRLRLKLIVRKTLDEILKMKFSKLNQLELAIFDHKDSWEFSHVTVREEDDELVKQFVQEMSTLEELSVRSDEVFYRLCPALCSMQTNLRQLELHNLNVDSNILINILLIQNIKSLSVQHCEIVNEIPGLHIRLVNLLHLNLTNVVNNVLMNHNFSGLKSLQLLHNRFGNESLQKVFQNFTSIEQLQITFRAKLDADAFARLHQLKNLTALTLCRTDTTAEHWKRIQPVPSVRQLTFEGCFMMPLSIFPELGRVFPSLRRLHVTKCCVLDDTSSVDAVVDGACERKLREIFSGVAVSWHETMQITPENLKKMLL</sequence>
<accession>A0A8D8KCU6</accession>
<dbReference type="AlphaFoldDB" id="A0A8D8KCU6"/>
<dbReference type="Gene3D" id="3.80.10.10">
    <property type="entry name" value="Ribonuclease Inhibitor"/>
    <property type="match status" value="1"/>
</dbReference>